<dbReference type="InterPro" id="IPR035647">
    <property type="entry name" value="EFG_III/V"/>
</dbReference>
<reference evidence="4" key="1">
    <citation type="submission" date="2010-05" db="EMBL/GenBank/DDBJ databases">
        <title>The complete genome of Truepera radiovictris DSM 17093.</title>
        <authorList>
            <consortium name="US DOE Joint Genome Institute (JGI-PGF)"/>
            <person name="Lucas S."/>
            <person name="Copeland A."/>
            <person name="Lapidus A."/>
            <person name="Glavina del Rio T."/>
            <person name="Dalin E."/>
            <person name="Tice H."/>
            <person name="Bruce D."/>
            <person name="Goodwin L."/>
            <person name="Pitluck S."/>
            <person name="Kyrpides N."/>
            <person name="Mavromatis K."/>
            <person name="Ovchinnikova G."/>
            <person name="Munk A.C."/>
            <person name="Detter J.C."/>
            <person name="Han C."/>
            <person name="Tapia R."/>
            <person name="Land M."/>
            <person name="Hauser L."/>
            <person name="Markowitz V."/>
            <person name="Cheng J.-F."/>
            <person name="Hugenholtz P."/>
            <person name="Woyke T."/>
            <person name="Wu D."/>
            <person name="Tindall B."/>
            <person name="Pomrenke H.G."/>
            <person name="Brambilla E."/>
            <person name="Klenk H.-P."/>
            <person name="Eisen J.A."/>
        </authorList>
    </citation>
    <scope>NUCLEOTIDE SEQUENCE [LARGE SCALE GENOMIC DNA]</scope>
    <source>
        <strain evidence="4">DSM 17093 / CIP 108686 / LMG 22925 / RQ-24</strain>
    </source>
</reference>
<accession>D7CYC6</accession>
<evidence type="ECO:0000259" key="2">
    <source>
        <dbReference type="Pfam" id="PF01205"/>
    </source>
</evidence>
<dbReference type="PANTHER" id="PTHR16301:SF20">
    <property type="entry name" value="IMPACT FAMILY MEMBER YIGZ"/>
    <property type="match status" value="1"/>
</dbReference>
<dbReference type="HOGENOM" id="CLU_083552_3_1_0"/>
<dbReference type="eggNOG" id="COG1739">
    <property type="taxonomic scope" value="Bacteria"/>
</dbReference>
<dbReference type="Gene3D" id="3.30.70.240">
    <property type="match status" value="1"/>
</dbReference>
<protein>
    <recommendedName>
        <fullName evidence="2">Impact N-terminal domain-containing protein</fullName>
    </recommendedName>
</protein>
<proteinExistence type="inferred from homology"/>
<gene>
    <name evidence="3" type="ordered locus">Trad_1646</name>
</gene>
<evidence type="ECO:0000256" key="1">
    <source>
        <dbReference type="ARBA" id="ARBA00007665"/>
    </source>
</evidence>
<feature type="domain" description="Impact N-terminal" evidence="2">
    <location>
        <begin position="17"/>
        <end position="118"/>
    </location>
</feature>
<keyword evidence="4" id="KW-1185">Reference proteome</keyword>
<dbReference type="AlphaFoldDB" id="D7CYC6"/>
<dbReference type="GO" id="GO:0006446">
    <property type="term" value="P:regulation of translational initiation"/>
    <property type="evidence" value="ECO:0007669"/>
    <property type="project" value="TreeGrafter"/>
</dbReference>
<evidence type="ECO:0000313" key="4">
    <source>
        <dbReference type="Proteomes" id="UP000000379"/>
    </source>
</evidence>
<dbReference type="GO" id="GO:0005737">
    <property type="term" value="C:cytoplasm"/>
    <property type="evidence" value="ECO:0007669"/>
    <property type="project" value="TreeGrafter"/>
</dbReference>
<comment type="similarity">
    <text evidence="1">Belongs to the IMPACT family.</text>
</comment>
<dbReference type="KEGG" id="tra:Trad_1646"/>
<dbReference type="RefSeq" id="WP_013178133.1">
    <property type="nucleotide sequence ID" value="NC_014221.1"/>
</dbReference>
<dbReference type="Pfam" id="PF01205">
    <property type="entry name" value="Impact_N"/>
    <property type="match status" value="1"/>
</dbReference>
<dbReference type="InterPro" id="IPR001498">
    <property type="entry name" value="Impact_N"/>
</dbReference>
<dbReference type="EMBL" id="CP002049">
    <property type="protein sequence ID" value="ADI14765.1"/>
    <property type="molecule type" value="Genomic_DNA"/>
</dbReference>
<dbReference type="InterPro" id="IPR036956">
    <property type="entry name" value="Impact_N_sf"/>
</dbReference>
<dbReference type="STRING" id="649638.Trad_1646"/>
<sequence>MGYLTVARAWRREELVKGSAFIAFVTPVASVAEALEHLAAVRAEHAEATHNPYAYRVGPEVRFSDDGEPGGTAGRPMLEVLQKRGLDHVLAVVTRYYGGTKLGAGGLVRAYGGSLARALDEAGCAEVRETVSRTVCAPFSDLDAVHRLLNDWPGLVKGEPAYTAAGLKLRVTLFAEDEGALREALTQVTRGAARLA</sequence>
<evidence type="ECO:0000313" key="3">
    <source>
        <dbReference type="EMBL" id="ADI14765.1"/>
    </source>
</evidence>
<name>D7CYC6_TRURR</name>
<dbReference type="SUPFAM" id="SSF54980">
    <property type="entry name" value="EF-G C-terminal domain-like"/>
    <property type="match status" value="1"/>
</dbReference>
<dbReference type="Gene3D" id="3.30.230.30">
    <property type="entry name" value="Impact, N-terminal domain"/>
    <property type="match status" value="1"/>
</dbReference>
<dbReference type="Proteomes" id="UP000000379">
    <property type="component" value="Chromosome"/>
</dbReference>
<dbReference type="SUPFAM" id="SSF54211">
    <property type="entry name" value="Ribosomal protein S5 domain 2-like"/>
    <property type="match status" value="1"/>
</dbReference>
<dbReference type="InterPro" id="IPR020569">
    <property type="entry name" value="UPF0029_Impact_CS"/>
</dbReference>
<reference evidence="3 4" key="2">
    <citation type="journal article" date="2011" name="Stand. Genomic Sci.">
        <title>Complete genome sequence of Truepera radiovictrix type strain (RQ-24).</title>
        <authorList>
            <person name="Ivanova N."/>
            <person name="Rohde C."/>
            <person name="Munk C."/>
            <person name="Nolan M."/>
            <person name="Lucas S."/>
            <person name="Del Rio T.G."/>
            <person name="Tice H."/>
            <person name="Deshpande S."/>
            <person name="Cheng J.F."/>
            <person name="Tapia R."/>
            <person name="Han C."/>
            <person name="Goodwin L."/>
            <person name="Pitluck S."/>
            <person name="Liolios K."/>
            <person name="Mavromatis K."/>
            <person name="Mikhailova N."/>
            <person name="Pati A."/>
            <person name="Chen A."/>
            <person name="Palaniappan K."/>
            <person name="Land M."/>
            <person name="Hauser L."/>
            <person name="Chang Y.J."/>
            <person name="Jeffries C.D."/>
            <person name="Brambilla E."/>
            <person name="Rohde M."/>
            <person name="Goker M."/>
            <person name="Tindall B.J."/>
            <person name="Woyke T."/>
            <person name="Bristow J."/>
            <person name="Eisen J.A."/>
            <person name="Markowitz V."/>
            <person name="Hugenholtz P."/>
            <person name="Kyrpides N.C."/>
            <person name="Klenk H.P."/>
            <person name="Lapidus A."/>
        </authorList>
    </citation>
    <scope>NUCLEOTIDE SEQUENCE [LARGE SCALE GENOMIC DNA]</scope>
    <source>
        <strain evidence="4">DSM 17093 / CIP 108686 / LMG 22925 / RQ-24</strain>
    </source>
</reference>
<organism evidence="3 4">
    <name type="scientific">Truepera radiovictrix (strain DSM 17093 / CIP 108686 / LMG 22925 / RQ-24)</name>
    <dbReference type="NCBI Taxonomy" id="649638"/>
    <lineage>
        <taxon>Bacteria</taxon>
        <taxon>Thermotogati</taxon>
        <taxon>Deinococcota</taxon>
        <taxon>Deinococci</taxon>
        <taxon>Trueperales</taxon>
        <taxon>Trueperaceae</taxon>
        <taxon>Truepera</taxon>
    </lineage>
</organism>
<dbReference type="PROSITE" id="PS00910">
    <property type="entry name" value="UPF0029"/>
    <property type="match status" value="1"/>
</dbReference>
<dbReference type="PANTHER" id="PTHR16301">
    <property type="entry name" value="IMPACT-RELATED"/>
    <property type="match status" value="1"/>
</dbReference>
<dbReference type="InterPro" id="IPR020568">
    <property type="entry name" value="Ribosomal_Su5_D2-typ_SF"/>
</dbReference>
<dbReference type="InterPro" id="IPR023582">
    <property type="entry name" value="Impact"/>
</dbReference>